<evidence type="ECO:0000313" key="3">
    <source>
        <dbReference type="Proteomes" id="UP001305414"/>
    </source>
</evidence>
<name>A0AAN7UYM1_9PEZI</name>
<evidence type="ECO:0000313" key="2">
    <source>
        <dbReference type="EMBL" id="KAK5630154.1"/>
    </source>
</evidence>
<dbReference type="AlphaFoldDB" id="A0AAN7UYM1"/>
<feature type="compositionally biased region" description="Basic and acidic residues" evidence="1">
    <location>
        <begin position="1"/>
        <end position="16"/>
    </location>
</feature>
<accession>A0AAN7UYM1</accession>
<feature type="region of interest" description="Disordered" evidence="1">
    <location>
        <begin position="1"/>
        <end position="23"/>
    </location>
</feature>
<keyword evidence="3" id="KW-1185">Reference proteome</keyword>
<gene>
    <name evidence="2" type="ORF">RRF57_005869</name>
</gene>
<reference evidence="2 3" key="1">
    <citation type="submission" date="2023-10" db="EMBL/GenBank/DDBJ databases">
        <title>Draft genome sequence of Xylaria bambusicola isolate GMP-LS, the root and basal stem rot pathogen of sugarcane in Indonesia.</title>
        <authorList>
            <person name="Selvaraj P."/>
            <person name="Muralishankar V."/>
            <person name="Muruganantham S."/>
            <person name="Sp S."/>
            <person name="Haryani S."/>
            <person name="Lau K.J.X."/>
            <person name="Naqvi N.I."/>
        </authorList>
    </citation>
    <scope>NUCLEOTIDE SEQUENCE [LARGE SCALE GENOMIC DNA]</scope>
    <source>
        <strain evidence="2">GMP-LS</strain>
    </source>
</reference>
<evidence type="ECO:0000256" key="1">
    <source>
        <dbReference type="SAM" id="MobiDB-lite"/>
    </source>
</evidence>
<sequence length="60" mass="7243">MASHDENDHLPEETKGYKLSQPKQSLTEYEKMGECYFDLLFFASPLPTFVYFEEHYSMRW</sequence>
<dbReference type="Proteomes" id="UP001305414">
    <property type="component" value="Unassembled WGS sequence"/>
</dbReference>
<comment type="caution">
    <text evidence="2">The sequence shown here is derived from an EMBL/GenBank/DDBJ whole genome shotgun (WGS) entry which is preliminary data.</text>
</comment>
<proteinExistence type="predicted"/>
<organism evidence="2 3">
    <name type="scientific">Xylaria bambusicola</name>
    <dbReference type="NCBI Taxonomy" id="326684"/>
    <lineage>
        <taxon>Eukaryota</taxon>
        <taxon>Fungi</taxon>
        <taxon>Dikarya</taxon>
        <taxon>Ascomycota</taxon>
        <taxon>Pezizomycotina</taxon>
        <taxon>Sordariomycetes</taxon>
        <taxon>Xylariomycetidae</taxon>
        <taxon>Xylariales</taxon>
        <taxon>Xylariaceae</taxon>
        <taxon>Xylaria</taxon>
    </lineage>
</organism>
<protein>
    <submittedName>
        <fullName evidence="2">Uncharacterized protein</fullName>
    </submittedName>
</protein>
<dbReference type="EMBL" id="JAWHQM010000014">
    <property type="protein sequence ID" value="KAK5630154.1"/>
    <property type="molecule type" value="Genomic_DNA"/>
</dbReference>